<dbReference type="Proteomes" id="UP001331761">
    <property type="component" value="Unassembled WGS sequence"/>
</dbReference>
<dbReference type="EMBL" id="WIXE01005242">
    <property type="protein sequence ID" value="KAK5982350.1"/>
    <property type="molecule type" value="Genomic_DNA"/>
</dbReference>
<organism evidence="2 3">
    <name type="scientific">Trichostrongylus colubriformis</name>
    <name type="common">Black scour worm</name>
    <dbReference type="NCBI Taxonomy" id="6319"/>
    <lineage>
        <taxon>Eukaryota</taxon>
        <taxon>Metazoa</taxon>
        <taxon>Ecdysozoa</taxon>
        <taxon>Nematoda</taxon>
        <taxon>Chromadorea</taxon>
        <taxon>Rhabditida</taxon>
        <taxon>Rhabditina</taxon>
        <taxon>Rhabditomorpha</taxon>
        <taxon>Strongyloidea</taxon>
        <taxon>Trichostrongylidae</taxon>
        <taxon>Trichostrongylus</taxon>
    </lineage>
</organism>
<feature type="compositionally biased region" description="Polar residues" evidence="1">
    <location>
        <begin position="19"/>
        <end position="34"/>
    </location>
</feature>
<evidence type="ECO:0000313" key="2">
    <source>
        <dbReference type="EMBL" id="KAK5982350.1"/>
    </source>
</evidence>
<sequence>MFQTSSSTERPPRKRKNPTDTYKTSANVSTLPRRSSNRLKQKQMEQIDYSRLPPKYNGPAPPSMKFCDYVLNELLSSKYEPINWLIELPVVKKKLNYRQFANAEEFANEIRMVRRGTSLYIYFRMCSMLIQAVACSV</sequence>
<keyword evidence="3" id="KW-1185">Reference proteome</keyword>
<protein>
    <submittedName>
        <fullName evidence="2">Uncharacterized protein</fullName>
    </submittedName>
</protein>
<gene>
    <name evidence="2" type="ORF">GCK32_020978</name>
</gene>
<comment type="caution">
    <text evidence="2">The sequence shown here is derived from an EMBL/GenBank/DDBJ whole genome shotgun (WGS) entry which is preliminary data.</text>
</comment>
<feature type="region of interest" description="Disordered" evidence="1">
    <location>
        <begin position="1"/>
        <end position="56"/>
    </location>
</feature>
<name>A0AAN8FQR3_TRICO</name>
<proteinExistence type="predicted"/>
<evidence type="ECO:0000313" key="3">
    <source>
        <dbReference type="Proteomes" id="UP001331761"/>
    </source>
</evidence>
<accession>A0AAN8FQR3</accession>
<dbReference type="AlphaFoldDB" id="A0AAN8FQR3"/>
<reference evidence="2 3" key="1">
    <citation type="submission" date="2019-10" db="EMBL/GenBank/DDBJ databases">
        <title>Assembly and Annotation for the nematode Trichostrongylus colubriformis.</title>
        <authorList>
            <person name="Martin J."/>
        </authorList>
    </citation>
    <scope>NUCLEOTIDE SEQUENCE [LARGE SCALE GENOMIC DNA]</scope>
    <source>
        <strain evidence="2">G859</strain>
        <tissue evidence="2">Whole worm</tissue>
    </source>
</reference>
<evidence type="ECO:0000256" key="1">
    <source>
        <dbReference type="SAM" id="MobiDB-lite"/>
    </source>
</evidence>